<accession>A0A926F7P9</accession>
<evidence type="ECO:0000256" key="3">
    <source>
        <dbReference type="ARBA" id="ARBA00023110"/>
    </source>
</evidence>
<keyword evidence="8" id="KW-1185">Reference proteome</keyword>
<dbReference type="InterPro" id="IPR002130">
    <property type="entry name" value="Cyclophilin-type_PPIase_dom"/>
</dbReference>
<name>A0A926F7P9_9FIRM</name>
<dbReference type="Gene3D" id="2.40.100.10">
    <property type="entry name" value="Cyclophilin-like"/>
    <property type="match status" value="1"/>
</dbReference>
<dbReference type="PIRSF" id="PIRSF001467">
    <property type="entry name" value="Peptidylpro_ismrse"/>
    <property type="match status" value="1"/>
</dbReference>
<dbReference type="AlphaFoldDB" id="A0A926F7P9"/>
<dbReference type="CDD" id="cd00317">
    <property type="entry name" value="cyclophilin"/>
    <property type="match status" value="1"/>
</dbReference>
<dbReference type="GO" id="GO:0003755">
    <property type="term" value="F:peptidyl-prolyl cis-trans isomerase activity"/>
    <property type="evidence" value="ECO:0007669"/>
    <property type="project" value="UniProtKB-UniRule"/>
</dbReference>
<dbReference type="EMBL" id="JACRTE010000001">
    <property type="protein sequence ID" value="MBC8595505.1"/>
    <property type="molecule type" value="Genomic_DNA"/>
</dbReference>
<keyword evidence="3 5" id="KW-0697">Rotamase</keyword>
<keyword evidence="4 5" id="KW-0413">Isomerase</keyword>
<reference evidence="7" key="1">
    <citation type="submission" date="2020-08" db="EMBL/GenBank/DDBJ databases">
        <title>Genome public.</title>
        <authorList>
            <person name="Liu C."/>
            <person name="Sun Q."/>
        </authorList>
    </citation>
    <scope>NUCLEOTIDE SEQUENCE</scope>
    <source>
        <strain evidence="7">NSJ-50</strain>
    </source>
</reference>
<evidence type="ECO:0000259" key="6">
    <source>
        <dbReference type="PROSITE" id="PS50072"/>
    </source>
</evidence>
<evidence type="ECO:0000256" key="1">
    <source>
        <dbReference type="ARBA" id="ARBA00002388"/>
    </source>
</evidence>
<organism evidence="7 8">
    <name type="scientific">Qingrenia yutianensis</name>
    <dbReference type="NCBI Taxonomy" id="2763676"/>
    <lineage>
        <taxon>Bacteria</taxon>
        <taxon>Bacillati</taxon>
        <taxon>Bacillota</taxon>
        <taxon>Clostridia</taxon>
        <taxon>Eubacteriales</taxon>
        <taxon>Oscillospiraceae</taxon>
        <taxon>Qingrenia</taxon>
    </lineage>
</organism>
<dbReference type="PRINTS" id="PR00153">
    <property type="entry name" value="CSAPPISMRASE"/>
</dbReference>
<evidence type="ECO:0000256" key="4">
    <source>
        <dbReference type="ARBA" id="ARBA00023235"/>
    </source>
</evidence>
<gene>
    <name evidence="7" type="ORF">H8706_01300</name>
</gene>
<dbReference type="PROSITE" id="PS50072">
    <property type="entry name" value="CSA_PPIASE_2"/>
    <property type="match status" value="1"/>
</dbReference>
<dbReference type="InterPro" id="IPR029000">
    <property type="entry name" value="Cyclophilin-like_dom_sf"/>
</dbReference>
<dbReference type="RefSeq" id="WP_262431186.1">
    <property type="nucleotide sequence ID" value="NZ_JACRTE010000001.1"/>
</dbReference>
<dbReference type="InterPro" id="IPR024936">
    <property type="entry name" value="Cyclophilin-type_PPIase"/>
</dbReference>
<dbReference type="PANTHER" id="PTHR45625:SF4">
    <property type="entry name" value="PEPTIDYLPROLYL ISOMERASE DOMAIN AND WD REPEAT-CONTAINING PROTEIN 1"/>
    <property type="match status" value="1"/>
</dbReference>
<feature type="domain" description="PPIase cyclophilin-type" evidence="6">
    <location>
        <begin position="12"/>
        <end position="164"/>
    </location>
</feature>
<dbReference type="Pfam" id="PF00160">
    <property type="entry name" value="Pro_isomerase"/>
    <property type="match status" value="1"/>
</dbReference>
<dbReference type="Proteomes" id="UP000647416">
    <property type="component" value="Unassembled WGS sequence"/>
</dbReference>
<protein>
    <recommendedName>
        <fullName evidence="5">Peptidyl-prolyl cis-trans isomerase</fullName>
        <shortName evidence="5">PPIase</shortName>
        <ecNumber evidence="5">5.2.1.8</ecNumber>
    </recommendedName>
</protein>
<dbReference type="EC" id="5.2.1.8" evidence="5"/>
<evidence type="ECO:0000313" key="8">
    <source>
        <dbReference type="Proteomes" id="UP000647416"/>
    </source>
</evidence>
<comment type="catalytic activity">
    <reaction evidence="5">
        <text>[protein]-peptidylproline (omega=180) = [protein]-peptidylproline (omega=0)</text>
        <dbReference type="Rhea" id="RHEA:16237"/>
        <dbReference type="Rhea" id="RHEA-COMP:10747"/>
        <dbReference type="Rhea" id="RHEA-COMP:10748"/>
        <dbReference type="ChEBI" id="CHEBI:83833"/>
        <dbReference type="ChEBI" id="CHEBI:83834"/>
        <dbReference type="EC" id="5.2.1.8"/>
    </reaction>
</comment>
<proteinExistence type="inferred from homology"/>
<evidence type="ECO:0000313" key="7">
    <source>
        <dbReference type="EMBL" id="MBC8595505.1"/>
    </source>
</evidence>
<comment type="caution">
    <text evidence="7">The sequence shown here is derived from an EMBL/GenBank/DDBJ whole genome shotgun (WGS) entry which is preliminary data.</text>
</comment>
<dbReference type="InterPro" id="IPR044666">
    <property type="entry name" value="Cyclophilin_A-like"/>
</dbReference>
<evidence type="ECO:0000256" key="2">
    <source>
        <dbReference type="ARBA" id="ARBA00007365"/>
    </source>
</evidence>
<dbReference type="PANTHER" id="PTHR45625">
    <property type="entry name" value="PEPTIDYL-PROLYL CIS-TRANS ISOMERASE-RELATED"/>
    <property type="match status" value="1"/>
</dbReference>
<comment type="function">
    <text evidence="1 5">PPIases accelerate the folding of proteins. It catalyzes the cis-trans isomerization of proline imidic peptide bonds in oligopeptides.</text>
</comment>
<comment type="similarity">
    <text evidence="2 5">Belongs to the cyclophilin-type PPIase family.</text>
</comment>
<sequence>MEKNPIAKMTMENGGVVEIELSPKDAPITVENFVNLVNDGFYNGLTIHRIVPGFVIQGGDPMGNGMGGSDKKIKGEFSENGVANNLKHTKGVISMARAFDPNSASSQFFIVLETSPMVSCSLDGKYAGFGTVISGMDVVDEIAKAETDANDMPLDEIKIKTIEIL</sequence>
<dbReference type="SUPFAM" id="SSF50891">
    <property type="entry name" value="Cyclophilin-like"/>
    <property type="match status" value="1"/>
</dbReference>
<evidence type="ECO:0000256" key="5">
    <source>
        <dbReference type="RuleBase" id="RU363019"/>
    </source>
</evidence>